<keyword evidence="4 6" id="KW-1133">Transmembrane helix</keyword>
<feature type="transmembrane region" description="Helical" evidence="6">
    <location>
        <begin position="467"/>
        <end position="494"/>
    </location>
</feature>
<feature type="transmembrane region" description="Helical" evidence="6">
    <location>
        <begin position="540"/>
        <end position="558"/>
    </location>
</feature>
<keyword evidence="5 6" id="KW-0472">Membrane</keyword>
<dbReference type="InterPro" id="IPR004331">
    <property type="entry name" value="SPX_dom"/>
</dbReference>
<comment type="subcellular location">
    <subcellularLocation>
        <location evidence="1">Membrane</location>
        <topology evidence="1">Multi-pass membrane protein</topology>
    </subcellularLocation>
</comment>
<dbReference type="VEuPathDB" id="TrichDB:TRFO_07506"/>
<gene>
    <name evidence="8" type="ORF">TRFO_07506</name>
</gene>
<feature type="transmembrane region" description="Helical" evidence="6">
    <location>
        <begin position="694"/>
        <end position="716"/>
    </location>
</feature>
<keyword evidence="9" id="KW-1185">Reference proteome</keyword>
<keyword evidence="3 6" id="KW-0812">Transmembrane</keyword>
<dbReference type="EMBL" id="MLAK01000904">
    <property type="protein sequence ID" value="OHT01603.1"/>
    <property type="molecule type" value="Genomic_DNA"/>
</dbReference>
<keyword evidence="2" id="KW-0813">Transport</keyword>
<dbReference type="InterPro" id="IPR004680">
    <property type="entry name" value="Cit_transptr-like_dom"/>
</dbReference>
<dbReference type="PROSITE" id="PS51382">
    <property type="entry name" value="SPX"/>
    <property type="match status" value="1"/>
</dbReference>
<evidence type="ECO:0000313" key="8">
    <source>
        <dbReference type="EMBL" id="OHT01603.1"/>
    </source>
</evidence>
<evidence type="ECO:0000256" key="4">
    <source>
        <dbReference type="ARBA" id="ARBA00022989"/>
    </source>
</evidence>
<dbReference type="RefSeq" id="XP_068354739.1">
    <property type="nucleotide sequence ID" value="XM_068493719.1"/>
</dbReference>
<dbReference type="Pfam" id="PF03600">
    <property type="entry name" value="CitMHS"/>
    <property type="match status" value="1"/>
</dbReference>
<evidence type="ECO:0000256" key="5">
    <source>
        <dbReference type="ARBA" id="ARBA00023136"/>
    </source>
</evidence>
<feature type="transmembrane region" description="Helical" evidence="6">
    <location>
        <begin position="247"/>
        <end position="266"/>
    </location>
</feature>
<dbReference type="OrthoDB" id="10260443at2759"/>
<evidence type="ECO:0000313" key="9">
    <source>
        <dbReference type="Proteomes" id="UP000179807"/>
    </source>
</evidence>
<evidence type="ECO:0000259" key="7">
    <source>
        <dbReference type="PROSITE" id="PS51382"/>
    </source>
</evidence>
<reference evidence="8" key="1">
    <citation type="submission" date="2016-10" db="EMBL/GenBank/DDBJ databases">
        <authorList>
            <person name="Benchimol M."/>
            <person name="Almeida L.G."/>
            <person name="Vasconcelos A.T."/>
            <person name="Perreira-Neves A."/>
            <person name="Rosa I.A."/>
            <person name="Tasca T."/>
            <person name="Bogo M.R."/>
            <person name="de Souza W."/>
        </authorList>
    </citation>
    <scope>NUCLEOTIDE SEQUENCE [LARGE SCALE GENOMIC DNA]</scope>
    <source>
        <strain evidence="8">K</strain>
    </source>
</reference>
<dbReference type="PANTHER" id="PTHR10283:SF92">
    <property type="entry name" value="LOW-AFFINITY PHOSPHATE TRANSPORTER PHO91"/>
    <property type="match status" value="1"/>
</dbReference>
<feature type="transmembrane region" description="Helical" evidence="6">
    <location>
        <begin position="652"/>
        <end position="673"/>
    </location>
</feature>
<proteinExistence type="predicted"/>
<dbReference type="GO" id="GO:0006817">
    <property type="term" value="P:phosphate ion transport"/>
    <property type="evidence" value="ECO:0007669"/>
    <property type="project" value="TreeGrafter"/>
</dbReference>
<dbReference type="CDD" id="cd14447">
    <property type="entry name" value="SPX"/>
    <property type="match status" value="1"/>
</dbReference>
<dbReference type="PANTHER" id="PTHR10283">
    <property type="entry name" value="SOLUTE CARRIER FAMILY 13 MEMBER"/>
    <property type="match status" value="1"/>
</dbReference>
<protein>
    <submittedName>
        <fullName evidence="8">Sodium:sulfate symporter transmembrane region family protein</fullName>
    </submittedName>
</protein>
<feature type="transmembrane region" description="Helical" evidence="6">
    <location>
        <begin position="278"/>
        <end position="295"/>
    </location>
</feature>
<comment type="caution">
    <text evidence="8">The sequence shown here is derived from an EMBL/GenBank/DDBJ whole genome shotgun (WGS) entry which is preliminary data.</text>
</comment>
<dbReference type="GO" id="GO:0005315">
    <property type="term" value="F:phosphate transmembrane transporter activity"/>
    <property type="evidence" value="ECO:0007669"/>
    <property type="project" value="TreeGrafter"/>
</dbReference>
<name>A0A1J4JRF0_9EUKA</name>
<feature type="transmembrane region" description="Helical" evidence="6">
    <location>
        <begin position="515"/>
        <end position="534"/>
    </location>
</feature>
<accession>A0A1J4JRF0</accession>
<organism evidence="8 9">
    <name type="scientific">Tritrichomonas foetus</name>
    <dbReference type="NCBI Taxonomy" id="1144522"/>
    <lineage>
        <taxon>Eukaryota</taxon>
        <taxon>Metamonada</taxon>
        <taxon>Parabasalia</taxon>
        <taxon>Tritrichomonadida</taxon>
        <taxon>Tritrichomonadidae</taxon>
        <taxon>Tritrichomonas</taxon>
    </lineage>
</organism>
<dbReference type="GO" id="GO:0006797">
    <property type="term" value="P:polyphosphate metabolic process"/>
    <property type="evidence" value="ECO:0007669"/>
    <property type="project" value="TreeGrafter"/>
</dbReference>
<feature type="domain" description="SPX" evidence="7">
    <location>
        <begin position="4"/>
        <end position="162"/>
    </location>
</feature>
<dbReference type="GeneID" id="94828423"/>
<evidence type="ECO:0000256" key="1">
    <source>
        <dbReference type="ARBA" id="ARBA00004141"/>
    </source>
</evidence>
<evidence type="ECO:0000256" key="2">
    <source>
        <dbReference type="ARBA" id="ARBA00022448"/>
    </source>
</evidence>
<dbReference type="GO" id="GO:0005886">
    <property type="term" value="C:plasma membrane"/>
    <property type="evidence" value="ECO:0007669"/>
    <property type="project" value="TreeGrafter"/>
</dbReference>
<dbReference type="Proteomes" id="UP000179807">
    <property type="component" value="Unassembled WGS sequence"/>
</dbReference>
<evidence type="ECO:0000256" key="6">
    <source>
        <dbReference type="SAM" id="Phobius"/>
    </source>
</evidence>
<sequence length="722" mass="81398">MTTVNFEKQYHYSLVDDWAEYYIQYPDLKKLIDNFQDKVNSTYTESQDTIATNKLREDCLSKFMNQVTENTAKFRSFFLEKYSEVYETTVAIKDDIKMGVESSGRNKGTANNVEAFKKRILSALILAYQLGSFVKLNMMSLQKLASHYSRKLADQEALGEVSNIIFTAYDIELSIEELIDHVNNSYVYLMRKYAKKKSYKTRDNLISDLNSLVEPNLQYEVPNYRVNYDSPLNKSNEFATSRSSIRWIPMVISYILLLPFEFVNFFNCKKFSKEMNFTAQKCLGILVMCLVQWIFQAAPIYITAFHIPVFGVITRCVPIEPFGSLAGMSSYLQNAMMSSTMFLIIGGMVIGQALVETDLQKTLSSWLLKKASSSPRAFIATVTILNAFLAMWVSSCASTNIICDLILPVLRQVPTDSSFAKSILIGIAFGGNFGGFMCSLAATHNPLAMQAVAIVQEETGLKGTFGIVQYLATGFPFGVVCLFIFIMILIYVNPTDVDKVPRMLKKKTDFGWRQIVVLIVSILDVIIWCVDYFYTWFGDAGIIGLLPILVFYGTGILPMHRIFNLPWGVLLLVMGGNSLIRVMQHSGLLDICAYVFDAGIGRLNQWVVCLIIDLVAVFITYFLTQTISTMIYLPIVSWFAGMSPTLRDHLRLFAMQGCLAITATMILPITTYSNTIAMTIVDSQGVNYIKRRDIFRFGIISTILCIILLLSLQYGISLGYGL</sequence>
<evidence type="ECO:0000256" key="3">
    <source>
        <dbReference type="ARBA" id="ARBA00022692"/>
    </source>
</evidence>
<feature type="transmembrane region" description="Helical" evidence="6">
    <location>
        <begin position="377"/>
        <end position="410"/>
    </location>
</feature>
<dbReference type="AlphaFoldDB" id="A0A1J4JRF0"/>
<feature type="transmembrane region" description="Helical" evidence="6">
    <location>
        <begin position="422"/>
        <end position="442"/>
    </location>
</feature>